<feature type="compositionally biased region" description="Basic and acidic residues" evidence="1">
    <location>
        <begin position="1"/>
        <end position="17"/>
    </location>
</feature>
<dbReference type="EMBL" id="JAATJL010000001">
    <property type="protein sequence ID" value="NJC21449.1"/>
    <property type="molecule type" value="Genomic_DNA"/>
</dbReference>
<dbReference type="RefSeq" id="WP_167990068.1">
    <property type="nucleotide sequence ID" value="NZ_JAATJL010000001.1"/>
</dbReference>
<gene>
    <name evidence="2" type="ORF">BJ994_000525</name>
</gene>
<accession>A0A846RJY0</accession>
<sequence>MGEALHADRTRSADATHEQSAAPLTRSERRVKVEAAKLRVVLDQRLGRATPEWVNVLAEEKL</sequence>
<evidence type="ECO:0000256" key="1">
    <source>
        <dbReference type="SAM" id="MobiDB-lite"/>
    </source>
</evidence>
<evidence type="ECO:0000313" key="2">
    <source>
        <dbReference type="EMBL" id="NJC21449.1"/>
    </source>
</evidence>
<proteinExistence type="predicted"/>
<dbReference type="AlphaFoldDB" id="A0A846RJY0"/>
<keyword evidence="3" id="KW-1185">Reference proteome</keyword>
<protein>
    <submittedName>
        <fullName evidence="2">Uncharacterized protein</fullName>
    </submittedName>
</protein>
<feature type="region of interest" description="Disordered" evidence="1">
    <location>
        <begin position="1"/>
        <end position="29"/>
    </location>
</feature>
<name>A0A846RJY0_9MICC</name>
<comment type="caution">
    <text evidence="2">The sequence shown here is derived from an EMBL/GenBank/DDBJ whole genome shotgun (WGS) entry which is preliminary data.</text>
</comment>
<reference evidence="2 3" key="1">
    <citation type="submission" date="2020-03" db="EMBL/GenBank/DDBJ databases">
        <title>Sequencing the genomes of 1000 actinobacteria strains.</title>
        <authorList>
            <person name="Klenk H.-P."/>
        </authorList>
    </citation>
    <scope>NUCLEOTIDE SEQUENCE [LARGE SCALE GENOMIC DNA]</scope>
    <source>
        <strain evidence="2 3">DSM 16403</strain>
    </source>
</reference>
<dbReference type="Proteomes" id="UP000547458">
    <property type="component" value="Unassembled WGS sequence"/>
</dbReference>
<organism evidence="2 3">
    <name type="scientific">Arthrobacter pigmenti</name>
    <dbReference type="NCBI Taxonomy" id="271432"/>
    <lineage>
        <taxon>Bacteria</taxon>
        <taxon>Bacillati</taxon>
        <taxon>Actinomycetota</taxon>
        <taxon>Actinomycetes</taxon>
        <taxon>Micrococcales</taxon>
        <taxon>Micrococcaceae</taxon>
        <taxon>Arthrobacter</taxon>
    </lineage>
</organism>
<evidence type="ECO:0000313" key="3">
    <source>
        <dbReference type="Proteomes" id="UP000547458"/>
    </source>
</evidence>